<reference evidence="1" key="2">
    <citation type="submission" date="2025-09" db="UniProtKB">
        <authorList>
            <consortium name="Ensembl"/>
        </authorList>
    </citation>
    <scope>IDENTIFICATION</scope>
</reference>
<dbReference type="OMA" id="DHMKFWK"/>
<proteinExistence type="predicted"/>
<accession>A0A2K5PWI6</accession>
<organism evidence="1 2">
    <name type="scientific">Cebus imitator</name>
    <name type="common">Panamanian white-faced capuchin</name>
    <name type="synonym">Cebus capucinus imitator</name>
    <dbReference type="NCBI Taxonomy" id="2715852"/>
    <lineage>
        <taxon>Eukaryota</taxon>
        <taxon>Metazoa</taxon>
        <taxon>Chordata</taxon>
        <taxon>Craniata</taxon>
        <taxon>Vertebrata</taxon>
        <taxon>Euteleostomi</taxon>
        <taxon>Mammalia</taxon>
        <taxon>Eutheria</taxon>
        <taxon>Euarchontoglires</taxon>
        <taxon>Primates</taxon>
        <taxon>Haplorrhini</taxon>
        <taxon>Platyrrhini</taxon>
        <taxon>Cebidae</taxon>
        <taxon>Cebinae</taxon>
        <taxon>Cebus</taxon>
    </lineage>
</organism>
<evidence type="ECO:0000313" key="1">
    <source>
        <dbReference type="Ensembl" id="ENSCCAP00000008004.1"/>
    </source>
</evidence>
<reference evidence="1" key="1">
    <citation type="submission" date="2025-08" db="UniProtKB">
        <authorList>
            <consortium name="Ensembl"/>
        </authorList>
    </citation>
    <scope>IDENTIFICATION</scope>
</reference>
<name>A0A2K5PWI6_CEBIM</name>
<protein>
    <submittedName>
        <fullName evidence="1">Uncharacterized protein</fullName>
    </submittedName>
</protein>
<dbReference type="Ensembl" id="ENSCCAT00000025380.1">
    <property type="protein sequence ID" value="ENSCCAP00000008004.1"/>
    <property type="gene ID" value="ENSCCAG00000021758.1"/>
</dbReference>
<dbReference type="AlphaFoldDB" id="A0A2K5PWI6"/>
<evidence type="ECO:0000313" key="2">
    <source>
        <dbReference type="Proteomes" id="UP000233040"/>
    </source>
</evidence>
<sequence length="98" mass="11422">MPLITTATLLKMVSRHHPKLPCSKTFMALHHQSACVKLYPNTSRIVNILMGQPMAFVQLETLAPLTTTLQKFQTQDHMKFWKNLPLHNHHLLLRYHKL</sequence>
<dbReference type="Proteomes" id="UP000233040">
    <property type="component" value="Unassembled WGS sequence"/>
</dbReference>
<dbReference type="GeneTree" id="ENSGT00910000148014"/>
<keyword evidence="2" id="KW-1185">Reference proteome</keyword>